<dbReference type="Pfam" id="PF07883">
    <property type="entry name" value="Cupin_2"/>
    <property type="match status" value="1"/>
</dbReference>
<dbReference type="CDD" id="cd00093">
    <property type="entry name" value="HTH_XRE"/>
    <property type="match status" value="1"/>
</dbReference>
<dbReference type="SUPFAM" id="SSF51182">
    <property type="entry name" value="RmlC-like cupins"/>
    <property type="match status" value="1"/>
</dbReference>
<dbReference type="InterPro" id="IPR010982">
    <property type="entry name" value="Lambda_DNA-bd_dom_sf"/>
</dbReference>
<dbReference type="Proteomes" id="UP000596427">
    <property type="component" value="Chromosome"/>
</dbReference>
<sequence length="207" mass="22654">MSDISDFIVQGVAAKEEAEQAPRLQVGTRLRHARLLAGARLKDIAEAANCSESLLSKLENNKIQPSLNMLARVCEALHLTIGELFATPDADQEVVQRTGQRMVVELDPLRRGEGIRMERLIPYAKGHLLQGNVHIVAAGGGSDGLVAHEGEEVGYVLCGRIELLLGDKIFNVNAGDSFTYRSEIPHGYRNIGEEEARIIFINTPPSF</sequence>
<dbReference type="InterPro" id="IPR001387">
    <property type="entry name" value="Cro/C1-type_HTH"/>
</dbReference>
<dbReference type="SMART" id="SM00530">
    <property type="entry name" value="HTH_XRE"/>
    <property type="match status" value="1"/>
</dbReference>
<dbReference type="GO" id="GO:0003700">
    <property type="term" value="F:DNA-binding transcription factor activity"/>
    <property type="evidence" value="ECO:0007669"/>
    <property type="project" value="TreeGrafter"/>
</dbReference>
<keyword evidence="4" id="KW-1185">Reference proteome</keyword>
<dbReference type="PANTHER" id="PTHR46797">
    <property type="entry name" value="HTH-TYPE TRANSCRIPTIONAL REGULATOR"/>
    <property type="match status" value="1"/>
</dbReference>
<dbReference type="EMBL" id="CP063362">
    <property type="protein sequence ID" value="QRG07765.1"/>
    <property type="molecule type" value="Genomic_DNA"/>
</dbReference>
<dbReference type="InterPro" id="IPR013096">
    <property type="entry name" value="Cupin_2"/>
</dbReference>
<evidence type="ECO:0000313" key="4">
    <source>
        <dbReference type="Proteomes" id="UP000596427"/>
    </source>
</evidence>
<dbReference type="PANTHER" id="PTHR46797:SF1">
    <property type="entry name" value="METHYLPHOSPHONATE SYNTHASE"/>
    <property type="match status" value="1"/>
</dbReference>
<accession>A0A974SJG6</accession>
<proteinExistence type="predicted"/>
<dbReference type="RefSeq" id="WP_203194679.1">
    <property type="nucleotide sequence ID" value="NZ_CP063362.1"/>
</dbReference>
<dbReference type="Gene3D" id="2.60.120.10">
    <property type="entry name" value="Jelly Rolls"/>
    <property type="match status" value="1"/>
</dbReference>
<dbReference type="KEGG" id="xdi:EZH22_05115"/>
<dbReference type="PROSITE" id="PS50943">
    <property type="entry name" value="HTH_CROC1"/>
    <property type="match status" value="1"/>
</dbReference>
<name>A0A974SJG6_9HYPH</name>
<gene>
    <name evidence="3" type="ORF">EZH22_05115</name>
</gene>
<dbReference type="Pfam" id="PF13560">
    <property type="entry name" value="HTH_31"/>
    <property type="match status" value="1"/>
</dbReference>
<evidence type="ECO:0000259" key="2">
    <source>
        <dbReference type="PROSITE" id="PS50943"/>
    </source>
</evidence>
<dbReference type="InterPro" id="IPR014710">
    <property type="entry name" value="RmlC-like_jellyroll"/>
</dbReference>
<evidence type="ECO:0000313" key="3">
    <source>
        <dbReference type="EMBL" id="QRG07765.1"/>
    </source>
</evidence>
<dbReference type="InterPro" id="IPR011051">
    <property type="entry name" value="RmlC_Cupin_sf"/>
</dbReference>
<organism evidence="3 4">
    <name type="scientific">Xanthobacter dioxanivorans</name>
    <dbReference type="NCBI Taxonomy" id="2528964"/>
    <lineage>
        <taxon>Bacteria</taxon>
        <taxon>Pseudomonadati</taxon>
        <taxon>Pseudomonadota</taxon>
        <taxon>Alphaproteobacteria</taxon>
        <taxon>Hyphomicrobiales</taxon>
        <taxon>Xanthobacteraceae</taxon>
        <taxon>Xanthobacter</taxon>
    </lineage>
</organism>
<dbReference type="Gene3D" id="1.10.260.40">
    <property type="entry name" value="lambda repressor-like DNA-binding domains"/>
    <property type="match status" value="1"/>
</dbReference>
<feature type="domain" description="HTH cro/C1-type" evidence="2">
    <location>
        <begin position="30"/>
        <end position="84"/>
    </location>
</feature>
<protein>
    <submittedName>
        <fullName evidence="3">Cupin domain-containing protein</fullName>
    </submittedName>
</protein>
<dbReference type="GO" id="GO:0005829">
    <property type="term" value="C:cytosol"/>
    <property type="evidence" value="ECO:0007669"/>
    <property type="project" value="TreeGrafter"/>
</dbReference>
<dbReference type="CDD" id="cd02209">
    <property type="entry name" value="cupin_XRE_C"/>
    <property type="match status" value="1"/>
</dbReference>
<dbReference type="SUPFAM" id="SSF47413">
    <property type="entry name" value="lambda repressor-like DNA-binding domains"/>
    <property type="match status" value="1"/>
</dbReference>
<evidence type="ECO:0000256" key="1">
    <source>
        <dbReference type="ARBA" id="ARBA00023125"/>
    </source>
</evidence>
<dbReference type="GO" id="GO:0003677">
    <property type="term" value="F:DNA binding"/>
    <property type="evidence" value="ECO:0007669"/>
    <property type="project" value="UniProtKB-KW"/>
</dbReference>
<keyword evidence="1" id="KW-0238">DNA-binding</keyword>
<reference evidence="3 4" key="1">
    <citation type="submission" date="2020-10" db="EMBL/GenBank/DDBJ databases">
        <title>Degradation of 1,4-Dioxane by Xanthobacter sp. YN2, via a Novel Group-2 Soluble Di-Iron Monooxygenase.</title>
        <authorList>
            <person name="Ma F."/>
            <person name="Wang Y."/>
            <person name="Yang J."/>
            <person name="Guo H."/>
            <person name="Su D."/>
            <person name="Yu L."/>
        </authorList>
    </citation>
    <scope>NUCLEOTIDE SEQUENCE [LARGE SCALE GENOMIC DNA]</scope>
    <source>
        <strain evidence="3 4">YN2</strain>
    </source>
</reference>
<dbReference type="AlphaFoldDB" id="A0A974SJG6"/>
<dbReference type="InterPro" id="IPR050807">
    <property type="entry name" value="TransReg_Diox_bact_type"/>
</dbReference>